<dbReference type="EMBL" id="CP001785">
    <property type="protein sequence ID" value="ACX52433.1"/>
    <property type="molecule type" value="Genomic_DNA"/>
</dbReference>
<dbReference type="Gene3D" id="1.10.287.1080">
    <property type="entry name" value="MazG-like"/>
    <property type="match status" value="1"/>
</dbReference>
<dbReference type="InterPro" id="IPR012359">
    <property type="entry name" value="MazG-related_YpjD"/>
</dbReference>
<accession>C9R804</accession>
<dbReference type="InterPro" id="IPR047046">
    <property type="entry name" value="YpjD/YvdC"/>
</dbReference>
<dbReference type="AlphaFoldDB" id="C9R804"/>
<protein>
    <submittedName>
        <fullName evidence="2">MazG nucleotide pyrophosphohydrolase</fullName>
    </submittedName>
</protein>
<evidence type="ECO:0000313" key="2">
    <source>
        <dbReference type="EMBL" id="ACX52433.1"/>
    </source>
</evidence>
<evidence type="ECO:0000259" key="1">
    <source>
        <dbReference type="Pfam" id="PF03819"/>
    </source>
</evidence>
<dbReference type="PANTHER" id="PTHR42692:SF1">
    <property type="entry name" value="NUCLEOTIDE PYROPHOSPHOHYDROLASE"/>
    <property type="match status" value="1"/>
</dbReference>
<reference evidence="2 3" key="1">
    <citation type="submission" date="2009-10" db="EMBL/GenBank/DDBJ databases">
        <title>Complete sequence of chromosome of Ammonifex degensii KC4.</title>
        <authorList>
            <consortium name="US DOE Joint Genome Institute"/>
            <person name="Kerfeld C."/>
            <person name="Goodner B."/>
            <person name="Huber H."/>
            <person name="Stetter K."/>
            <person name="Lucas S."/>
            <person name="Copeland A."/>
            <person name="Lapidus A."/>
            <person name="Glavina del Rio T."/>
            <person name="Dalin E."/>
            <person name="Tice H."/>
            <person name="Bruce D."/>
            <person name="Goodwin L."/>
            <person name="Pitluck S."/>
            <person name="Saunders E."/>
            <person name="Brettin T."/>
            <person name="Detter J.C."/>
            <person name="Han C."/>
            <person name="Larimer F."/>
            <person name="Land M."/>
            <person name="Hauser L."/>
            <person name="Kyrpides N."/>
            <person name="Ovchinnikova G."/>
            <person name="Richardson P."/>
        </authorList>
    </citation>
    <scope>NUCLEOTIDE SEQUENCE [LARGE SCALE GENOMIC DNA]</scope>
    <source>
        <strain evidence="3">DSM 10501 / KC4</strain>
    </source>
</reference>
<dbReference type="Pfam" id="PF03819">
    <property type="entry name" value="MazG"/>
    <property type="match status" value="1"/>
</dbReference>
<dbReference type="eggNOG" id="COG1694">
    <property type="taxonomic scope" value="Bacteria"/>
</dbReference>
<dbReference type="OrthoDB" id="9807397at2"/>
<feature type="domain" description="NTP pyrophosphohydrolase MazG-like" evidence="1">
    <location>
        <begin position="24"/>
        <end position="100"/>
    </location>
</feature>
<sequence>MELKKMQEEVDRWITQFAEGYWHPLSILARLIEEVGELAREINHQFGEKPKKADEPPGDIALELGDILFILLCYANLLNIDLEKAFRATMEKYRQRDLNRWTRLKVEGED</sequence>
<proteinExistence type="predicted"/>
<keyword evidence="3" id="KW-1185">Reference proteome</keyword>
<evidence type="ECO:0000313" key="3">
    <source>
        <dbReference type="Proteomes" id="UP000002620"/>
    </source>
</evidence>
<dbReference type="RefSeq" id="WP_015739310.1">
    <property type="nucleotide sequence ID" value="NC_013385.1"/>
</dbReference>
<gene>
    <name evidence="2" type="ordered locus">Adeg_1326</name>
</gene>
<dbReference type="Proteomes" id="UP000002620">
    <property type="component" value="Chromosome"/>
</dbReference>
<organism evidence="2 3">
    <name type="scientific">Ammonifex degensii (strain DSM 10501 / KC4)</name>
    <dbReference type="NCBI Taxonomy" id="429009"/>
    <lineage>
        <taxon>Bacteria</taxon>
        <taxon>Bacillati</taxon>
        <taxon>Bacillota</taxon>
        <taxon>Clostridia</taxon>
        <taxon>Thermoanaerobacterales</taxon>
        <taxon>Thermoanaerobacteraceae</taxon>
        <taxon>Ammonifex</taxon>
    </lineage>
</organism>
<dbReference type="HOGENOM" id="CLU_142229_1_0_9"/>
<dbReference type="PIRSF" id="PIRSF029904">
    <property type="entry name" value="UCP029904_pph"/>
    <property type="match status" value="1"/>
</dbReference>
<dbReference type="PANTHER" id="PTHR42692">
    <property type="entry name" value="NUCLEOTIDE PYROPHOSPHOHYDROLASE"/>
    <property type="match status" value="1"/>
</dbReference>
<name>C9R804_AMMDK</name>
<dbReference type="CDD" id="cd11531">
    <property type="entry name" value="NTP-PPase_BsYpjD"/>
    <property type="match status" value="1"/>
</dbReference>
<dbReference type="SUPFAM" id="SSF101386">
    <property type="entry name" value="all-alpha NTP pyrophosphatases"/>
    <property type="match status" value="1"/>
</dbReference>
<dbReference type="InterPro" id="IPR004518">
    <property type="entry name" value="MazG-like_dom"/>
</dbReference>
<dbReference type="KEGG" id="adg:Adeg_1326"/>
<dbReference type="STRING" id="429009.Adeg_1326"/>